<dbReference type="GeneID" id="5055404"/>
<evidence type="ECO:0000313" key="3">
    <source>
        <dbReference type="Proteomes" id="UP000554766"/>
    </source>
</evidence>
<evidence type="ECO:0000313" key="2">
    <source>
        <dbReference type="EMBL" id="NYR15876.1"/>
    </source>
</evidence>
<organism evidence="2 3">
    <name type="scientific">Pyrobaculum arsenaticum</name>
    <dbReference type="NCBI Taxonomy" id="121277"/>
    <lineage>
        <taxon>Archaea</taxon>
        <taxon>Thermoproteota</taxon>
        <taxon>Thermoprotei</taxon>
        <taxon>Thermoproteales</taxon>
        <taxon>Thermoproteaceae</taxon>
        <taxon>Pyrobaculum</taxon>
    </lineage>
</organism>
<keyword evidence="3" id="KW-1185">Reference proteome</keyword>
<dbReference type="EMBL" id="JAAVJF010000003">
    <property type="protein sequence ID" value="NYR15876.1"/>
    <property type="molecule type" value="Genomic_DNA"/>
</dbReference>
<feature type="transmembrane region" description="Helical" evidence="1">
    <location>
        <begin position="50"/>
        <end position="73"/>
    </location>
</feature>
<keyword evidence="1" id="KW-0472">Membrane</keyword>
<gene>
    <name evidence="2" type="ORF">HC235_08005</name>
</gene>
<name>A0A7L4PDQ8_9CREN</name>
<dbReference type="AlphaFoldDB" id="A0A7L4PDQ8"/>
<keyword evidence="1" id="KW-1133">Transmembrane helix</keyword>
<feature type="transmembrane region" description="Helical" evidence="1">
    <location>
        <begin position="139"/>
        <end position="164"/>
    </location>
</feature>
<evidence type="ECO:0000256" key="1">
    <source>
        <dbReference type="SAM" id="Phobius"/>
    </source>
</evidence>
<accession>A0A7L4PDQ8</accession>
<keyword evidence="1" id="KW-0812">Transmembrane</keyword>
<comment type="caution">
    <text evidence="2">The sequence shown here is derived from an EMBL/GenBank/DDBJ whole genome shotgun (WGS) entry which is preliminary data.</text>
</comment>
<feature type="transmembrane region" description="Helical" evidence="1">
    <location>
        <begin position="12"/>
        <end position="38"/>
    </location>
</feature>
<sequence>MEFEALLKLRKGILYLIVAAIMVFAGFLAGLTSLFFAIAPFGEAPKPPLALSSVAVAVVALLVGLVLSLYAVFSKIRGGFRELSQVDRSFGICYTGTTLMLVGLILGIVGALLFIAFLAKALSTLPLGGLHHGGVFAMFILPLAVIVLGLIFAVLGSILAYVVGAFKLNDRYNDSLFLAAGILYIIDLVLTFVGLPAVLQFVGHILMYVALGRAAEGVKTQATNV</sequence>
<proteinExistence type="predicted"/>
<dbReference type="RefSeq" id="WP_011899800.1">
    <property type="nucleotide sequence ID" value="NZ_JAAVJF010000003.1"/>
</dbReference>
<reference evidence="2 3" key="1">
    <citation type="journal article" date="2020" name="Nat. Commun.">
        <title>The structures of two archaeal type IV pili illuminate evolutionary relationships.</title>
        <authorList>
            <person name="Wang F."/>
            <person name="Baquero D.P."/>
            <person name="Su Z."/>
            <person name="Beltran L.C."/>
            <person name="Prangishvili D."/>
            <person name="Krupovic M."/>
            <person name="Egelman E.H."/>
        </authorList>
    </citation>
    <scope>NUCLEOTIDE SEQUENCE [LARGE SCALE GENOMIC DNA]</scope>
    <source>
        <strain evidence="2 3">2GA</strain>
    </source>
</reference>
<dbReference type="Pfam" id="PF06157">
    <property type="entry name" value="DUF973"/>
    <property type="match status" value="1"/>
</dbReference>
<protein>
    <submittedName>
        <fullName evidence="2">DUF973 family protein</fullName>
    </submittedName>
</protein>
<dbReference type="OMA" id="VGHILMY"/>
<dbReference type="InterPro" id="IPR009321">
    <property type="entry name" value="DUF973"/>
</dbReference>
<dbReference type="Proteomes" id="UP000554766">
    <property type="component" value="Unassembled WGS sequence"/>
</dbReference>
<feature type="transmembrane region" description="Helical" evidence="1">
    <location>
        <begin position="94"/>
        <end position="119"/>
    </location>
</feature>
<feature type="transmembrane region" description="Helical" evidence="1">
    <location>
        <begin position="176"/>
        <end position="199"/>
    </location>
</feature>